<protein>
    <recommendedName>
        <fullName evidence="8">Membrane transport protein MMPL domain-containing protein</fullName>
    </recommendedName>
</protein>
<feature type="transmembrane region" description="Helical" evidence="7">
    <location>
        <begin position="20"/>
        <end position="40"/>
    </location>
</feature>
<dbReference type="Gene3D" id="1.20.1640.10">
    <property type="entry name" value="Multidrug efflux transporter AcrB transmembrane domain"/>
    <property type="match status" value="2"/>
</dbReference>
<accession>A0A1A0VZ10</accession>
<evidence type="ECO:0000256" key="7">
    <source>
        <dbReference type="SAM" id="Phobius"/>
    </source>
</evidence>
<dbReference type="NCBIfam" id="TIGR00833">
    <property type="entry name" value="actII"/>
    <property type="match status" value="1"/>
</dbReference>
<evidence type="ECO:0000256" key="1">
    <source>
        <dbReference type="ARBA" id="ARBA00004651"/>
    </source>
</evidence>
<dbReference type="Pfam" id="PF03176">
    <property type="entry name" value="MMPL"/>
    <property type="match status" value="2"/>
</dbReference>
<feature type="transmembrane region" description="Helical" evidence="7">
    <location>
        <begin position="819"/>
        <end position="839"/>
    </location>
</feature>
<feature type="transmembrane region" description="Helical" evidence="7">
    <location>
        <begin position="896"/>
        <end position="924"/>
    </location>
</feature>
<name>A0A1A0VZ10_9MYCO</name>
<dbReference type="OrthoDB" id="4758927at2"/>
<keyword evidence="3" id="KW-1003">Cell membrane</keyword>
<feature type="transmembrane region" description="Helical" evidence="7">
    <location>
        <begin position="191"/>
        <end position="210"/>
    </location>
</feature>
<keyword evidence="5 7" id="KW-1133">Transmembrane helix</keyword>
<feature type="transmembrane region" description="Helical" evidence="7">
    <location>
        <begin position="327"/>
        <end position="354"/>
    </location>
</feature>
<dbReference type="InterPro" id="IPR004869">
    <property type="entry name" value="MMPL_dom"/>
</dbReference>
<feature type="transmembrane region" description="Helical" evidence="7">
    <location>
        <begin position="293"/>
        <end position="315"/>
    </location>
</feature>
<evidence type="ECO:0000256" key="4">
    <source>
        <dbReference type="ARBA" id="ARBA00022692"/>
    </source>
</evidence>
<reference evidence="9 10" key="1">
    <citation type="submission" date="2016-06" db="EMBL/GenBank/DDBJ databases">
        <authorList>
            <person name="Kjaerup R.B."/>
            <person name="Dalgaard T.S."/>
            <person name="Juul-Madsen H.R."/>
        </authorList>
    </citation>
    <scope>NUCLEOTIDE SEQUENCE [LARGE SCALE GENOMIC DNA]</scope>
    <source>
        <strain evidence="9 10">852002-51834_SCH5396731</strain>
    </source>
</reference>
<dbReference type="PANTHER" id="PTHR33406:SF6">
    <property type="entry name" value="MEMBRANE PROTEIN YDGH-RELATED"/>
    <property type="match status" value="1"/>
</dbReference>
<dbReference type="EMBL" id="LZSX01000008">
    <property type="protein sequence ID" value="OBB88473.1"/>
    <property type="molecule type" value="Genomic_DNA"/>
</dbReference>
<gene>
    <name evidence="9" type="ORF">A5760_23800</name>
</gene>
<organism evidence="9 10">
    <name type="scientific">Mycobacterium colombiense</name>
    <dbReference type="NCBI Taxonomy" id="339268"/>
    <lineage>
        <taxon>Bacteria</taxon>
        <taxon>Bacillati</taxon>
        <taxon>Actinomycetota</taxon>
        <taxon>Actinomycetes</taxon>
        <taxon>Mycobacteriales</taxon>
        <taxon>Mycobacteriaceae</taxon>
        <taxon>Mycobacterium</taxon>
        <taxon>Mycobacterium avium complex (MAC)</taxon>
    </lineage>
</organism>
<dbReference type="AlphaFoldDB" id="A0A1A0VZ10"/>
<keyword evidence="6 7" id="KW-0472">Membrane</keyword>
<dbReference type="SUPFAM" id="SSF82866">
    <property type="entry name" value="Multidrug efflux transporter AcrB transmembrane domain"/>
    <property type="match status" value="2"/>
</dbReference>
<evidence type="ECO:0000313" key="9">
    <source>
        <dbReference type="EMBL" id="OBB88473.1"/>
    </source>
</evidence>
<feature type="transmembrane region" description="Helical" evidence="7">
    <location>
        <begin position="866"/>
        <end position="884"/>
    </location>
</feature>
<dbReference type="RefSeq" id="WP_064877288.1">
    <property type="nucleotide sequence ID" value="NZ_LZSX01000008.1"/>
</dbReference>
<evidence type="ECO:0000313" key="10">
    <source>
        <dbReference type="Proteomes" id="UP000091914"/>
    </source>
</evidence>
<dbReference type="GO" id="GO:0005886">
    <property type="term" value="C:plasma membrane"/>
    <property type="evidence" value="ECO:0007669"/>
    <property type="project" value="UniProtKB-SubCell"/>
</dbReference>
<feature type="transmembrane region" description="Helical" evidence="7">
    <location>
        <begin position="763"/>
        <end position="780"/>
    </location>
</feature>
<feature type="transmembrane region" description="Helical" evidence="7">
    <location>
        <begin position="787"/>
        <end position="813"/>
    </location>
</feature>
<dbReference type="FunFam" id="1.20.1640.10:FF:000020">
    <property type="entry name" value="Transmembrane transport protein MmpL10"/>
    <property type="match status" value="1"/>
</dbReference>
<sequence>MSDERTRPHLLARTIHRLSVPIVLAWLAITVTVSIAVPPLEQVEKEHQVSVNPKDAPAIQAMKRMGEDFKESDSDSVAMIVLEGQQPLGDDAHTYYDHLVRELENDPNHVRHVQNFWGDPFTAGGAQSADGRAAYVQLSLAGNQSSTLANESVKAVRDIVGRAPAPNAVKVYVTGPAALIADVTDSGDKTIMKVTVTSLLMIFTMLLFVYRSIITVLLLLLMVGIELQAARAIVAFLGFHGIINLSTFAVNLLVSLGIAAGTDYGIFFIGRYQEARQAGEDRKTAYYTTYHGVAKVVLASGLTIAGAAFCLSFTRMPYFQTVGVPCAVGMLVVVAIALTLVPAVLAIGGRFGLFEPKRIISGRGWRRVGAAITRWPAPILAASCAVALIGLLALTEYKTNYHDREYVPKDISANMGYAAAARHFSVARLLPEVLLIDADHDMRNPADFLVLDKLARGVLAVPGISRVQSVTRPAGTPLAHTSIPSLISMANAAQLQDMGFQKKRMDDLLKQAEEMAKMISVMQRMYGMMQQLVSATHHLTGETHDMQEITSELRNHIADFEDFWRPVRSYLYWEKHCYDIPICWSVRSIFDSIDGVDAISDKLGDLVKDLDQIDMVMPQLVAQLPQMISAMQGMQTMMVTMHSTMSGVFGQIEASGSNGSAMGQAFDAAKNDDSFYLPPAVLKTPNFQRVMKVFMSADGNAARMIISDRGDPATPEGISRIAPLRNAAEEALKSTPLENARIYIGGASATYKDLGDGNKYDQLIVGISSLCLIFIIMLIVTRSLVAALVIVGTVLLSLGVSFGLSVLVWKYIVGIELHWLVPAMSVIILLAVGSDYNLLLVSRMKQEIRAGINTGIIRAMGGTGKIVTNAGLVFAFTMASMVVSDLRVIGQVGTTIGLGLLFDTLVVRAFMTPAIATLLGRWFWWPERVRPRPASALLRANGPRPLVRALLLRDGQATPAFMSSAPTQKPNGSHSGQ</sequence>
<keyword evidence="4 7" id="KW-0812">Transmembrane</keyword>
<dbReference type="PANTHER" id="PTHR33406">
    <property type="entry name" value="MEMBRANE PROTEIN MJ1562-RELATED"/>
    <property type="match status" value="1"/>
</dbReference>
<comment type="caution">
    <text evidence="9">The sequence shown here is derived from an EMBL/GenBank/DDBJ whole genome shotgun (WGS) entry which is preliminary data.</text>
</comment>
<dbReference type="FunFam" id="1.20.1640.10:FF:000018">
    <property type="entry name" value="Transmembrane transport protein MmpL10"/>
    <property type="match status" value="1"/>
</dbReference>
<comment type="subcellular location">
    <subcellularLocation>
        <location evidence="1">Cell membrane</location>
        <topology evidence="1">Multi-pass membrane protein</topology>
    </subcellularLocation>
</comment>
<evidence type="ECO:0000256" key="6">
    <source>
        <dbReference type="ARBA" id="ARBA00023136"/>
    </source>
</evidence>
<evidence type="ECO:0000259" key="8">
    <source>
        <dbReference type="Pfam" id="PF03176"/>
    </source>
</evidence>
<comment type="similarity">
    <text evidence="2">Belongs to the resistance-nodulation-cell division (RND) (TC 2.A.6) family. MmpL subfamily.</text>
</comment>
<dbReference type="Proteomes" id="UP000091914">
    <property type="component" value="Unassembled WGS sequence"/>
</dbReference>
<proteinExistence type="inferred from homology"/>
<feature type="transmembrane region" description="Helical" evidence="7">
    <location>
        <begin position="375"/>
        <end position="394"/>
    </location>
</feature>
<evidence type="ECO:0000256" key="5">
    <source>
        <dbReference type="ARBA" id="ARBA00022989"/>
    </source>
</evidence>
<feature type="domain" description="Membrane transport protein MMPL" evidence="8">
    <location>
        <begin position="599"/>
        <end position="934"/>
    </location>
</feature>
<dbReference type="InterPro" id="IPR004707">
    <property type="entry name" value="MmpL_fam"/>
</dbReference>
<evidence type="ECO:0000256" key="2">
    <source>
        <dbReference type="ARBA" id="ARBA00010157"/>
    </source>
</evidence>
<dbReference type="InterPro" id="IPR050545">
    <property type="entry name" value="Mycobact_MmpL"/>
</dbReference>
<feature type="domain" description="Membrane transport protein MMPL" evidence="8">
    <location>
        <begin position="51"/>
        <end position="379"/>
    </location>
</feature>
<evidence type="ECO:0000256" key="3">
    <source>
        <dbReference type="ARBA" id="ARBA00022475"/>
    </source>
</evidence>